<dbReference type="InterPro" id="IPR020471">
    <property type="entry name" value="AKR"/>
</dbReference>
<organism evidence="5 6">
    <name type="scientific">Undibacterium parvum</name>
    <dbReference type="NCBI Taxonomy" id="401471"/>
    <lineage>
        <taxon>Bacteria</taxon>
        <taxon>Pseudomonadati</taxon>
        <taxon>Pseudomonadota</taxon>
        <taxon>Betaproteobacteria</taxon>
        <taxon>Burkholderiales</taxon>
        <taxon>Oxalobacteraceae</taxon>
        <taxon>Undibacterium</taxon>
    </lineage>
</organism>
<dbReference type="CDD" id="cd19092">
    <property type="entry name" value="AKR_BsYcsN_EcYdhF-like"/>
    <property type="match status" value="1"/>
</dbReference>
<accession>A0A3Q9BST8</accession>
<dbReference type="RefSeq" id="WP_126128271.1">
    <property type="nucleotide sequence ID" value="NZ_CP034464.1"/>
</dbReference>
<evidence type="ECO:0000256" key="1">
    <source>
        <dbReference type="ARBA" id="ARBA00022857"/>
    </source>
</evidence>
<gene>
    <name evidence="5" type="ORF">EJN92_13285</name>
</gene>
<dbReference type="FunFam" id="3.20.20.100:FF:000008">
    <property type="entry name" value="Aldo/keto reductase family oxidoreductase"/>
    <property type="match status" value="1"/>
</dbReference>
<evidence type="ECO:0000313" key="6">
    <source>
        <dbReference type="Proteomes" id="UP000275663"/>
    </source>
</evidence>
<proteinExistence type="inferred from homology"/>
<dbReference type="Gene3D" id="3.20.20.100">
    <property type="entry name" value="NADP-dependent oxidoreductase domain"/>
    <property type="match status" value="1"/>
</dbReference>
<dbReference type="GO" id="GO:0005829">
    <property type="term" value="C:cytosol"/>
    <property type="evidence" value="ECO:0007669"/>
    <property type="project" value="TreeGrafter"/>
</dbReference>
<dbReference type="KEGG" id="upv:EJN92_13285"/>
<keyword evidence="6" id="KW-1185">Reference proteome</keyword>
<dbReference type="Proteomes" id="UP000275663">
    <property type="component" value="Chromosome"/>
</dbReference>
<evidence type="ECO:0000256" key="2">
    <source>
        <dbReference type="ARBA" id="ARBA00023002"/>
    </source>
</evidence>
<dbReference type="InterPro" id="IPR050523">
    <property type="entry name" value="AKR_Detox_Biosynth"/>
</dbReference>
<evidence type="ECO:0000259" key="4">
    <source>
        <dbReference type="Pfam" id="PF00248"/>
    </source>
</evidence>
<reference evidence="5 6" key="1">
    <citation type="journal article" date="2011" name="Int. J. Syst. Evol. Microbiol.">
        <title>Description of Undibacterium oligocarboniphilum sp. nov., isolated from purified water, and Undibacterium pigrum strain CCUG 49012 as the type strain of Undibacterium parvum sp. nov., and emended descriptions of the genus Undibacterium and the species Undibacterium pigrum.</title>
        <authorList>
            <person name="Eder W."/>
            <person name="Wanner G."/>
            <person name="Ludwig W."/>
            <person name="Busse H.J."/>
            <person name="Ziemke-Kageler F."/>
            <person name="Lang E."/>
        </authorList>
    </citation>
    <scope>NUCLEOTIDE SEQUENCE [LARGE SCALE GENOMIC DNA]</scope>
    <source>
        <strain evidence="5 6">DSM 23061</strain>
    </source>
</reference>
<evidence type="ECO:0000313" key="5">
    <source>
        <dbReference type="EMBL" id="AZP12892.1"/>
    </source>
</evidence>
<protein>
    <submittedName>
        <fullName evidence="5">Oxidoreductase</fullName>
    </submittedName>
</protein>
<keyword evidence="1" id="KW-0521">NADP</keyword>
<dbReference type="SUPFAM" id="SSF51430">
    <property type="entry name" value="NAD(P)-linked oxidoreductase"/>
    <property type="match status" value="1"/>
</dbReference>
<dbReference type="PANTHER" id="PTHR43364">
    <property type="entry name" value="NADH-SPECIFIC METHYLGLYOXAL REDUCTASE-RELATED"/>
    <property type="match status" value="1"/>
</dbReference>
<dbReference type="PRINTS" id="PR00069">
    <property type="entry name" value="ALDKETRDTASE"/>
</dbReference>
<keyword evidence="2" id="KW-0560">Oxidoreductase</keyword>
<dbReference type="AlphaFoldDB" id="A0A3Q9BST8"/>
<name>A0A3Q9BST8_9BURK</name>
<dbReference type="InterPro" id="IPR036812">
    <property type="entry name" value="NAD(P)_OxRdtase_dom_sf"/>
</dbReference>
<dbReference type="PANTHER" id="PTHR43364:SF1">
    <property type="entry name" value="OXIDOREDUCTASE YDHF"/>
    <property type="match status" value="1"/>
</dbReference>
<evidence type="ECO:0000256" key="3">
    <source>
        <dbReference type="ARBA" id="ARBA00038157"/>
    </source>
</evidence>
<sequence length="300" mass="32976">MQTPALQIAPLGPHFSRIVLGLWRMADWSMSPQQRLSFLEQALELGISTLDQADIYGDYQSEALLGEALALAPQLRQRLQIVSKCGIKLRSPHRPTHQIQHYDTSRAHIIASAENSLRRMGIDELDLLLIHRPDPLMDADEIAEAFHTLQQSGKVRHFGVSNFSPAQFDLLASRIPLVTNQIELSLLHMAPLNDGSLDQCQRLRIAPMIWSALAGGRLMNDVSEQGVRVRQALATIAAELGATEASVALAWVLQHPAKPLVLTGSGRIAAIREAVAATAISLNREQWFALWCASAGRSVD</sequence>
<dbReference type="Pfam" id="PF00248">
    <property type="entry name" value="Aldo_ket_red"/>
    <property type="match status" value="1"/>
</dbReference>
<feature type="domain" description="NADP-dependent oxidoreductase" evidence="4">
    <location>
        <begin position="17"/>
        <end position="287"/>
    </location>
</feature>
<dbReference type="OrthoDB" id="9768793at2"/>
<dbReference type="InterPro" id="IPR023210">
    <property type="entry name" value="NADP_OxRdtase_dom"/>
</dbReference>
<dbReference type="EMBL" id="CP034464">
    <property type="protein sequence ID" value="AZP12892.1"/>
    <property type="molecule type" value="Genomic_DNA"/>
</dbReference>
<comment type="similarity">
    <text evidence="3">Belongs to the aldo/keto reductase family. Aldo/keto reductase 2 subfamily.</text>
</comment>
<dbReference type="GO" id="GO:0016491">
    <property type="term" value="F:oxidoreductase activity"/>
    <property type="evidence" value="ECO:0007669"/>
    <property type="project" value="UniProtKB-KW"/>
</dbReference>